<evidence type="ECO:0000313" key="27">
    <source>
        <dbReference type="RefSeq" id="XP_032811876.1"/>
    </source>
</evidence>
<keyword evidence="9" id="KW-0732">Signal</keyword>
<dbReference type="SUPFAM" id="SSF56112">
    <property type="entry name" value="Protein kinase-like (PK-like)"/>
    <property type="match status" value="1"/>
</dbReference>
<evidence type="ECO:0000256" key="9">
    <source>
        <dbReference type="ARBA" id="ARBA00022729"/>
    </source>
</evidence>
<evidence type="ECO:0000256" key="21">
    <source>
        <dbReference type="ARBA" id="ARBA00078617"/>
    </source>
</evidence>
<dbReference type="InterPro" id="IPR042983">
    <property type="entry name" value="PKDCC"/>
</dbReference>
<evidence type="ECO:0000256" key="17">
    <source>
        <dbReference type="ARBA" id="ARBA00023137"/>
    </source>
</evidence>
<dbReference type="GO" id="GO:0015031">
    <property type="term" value="P:protein transport"/>
    <property type="evidence" value="ECO:0007669"/>
    <property type="project" value="UniProtKB-KW"/>
</dbReference>
<organism evidence="26 27">
    <name type="scientific">Petromyzon marinus</name>
    <name type="common">Sea lamprey</name>
    <dbReference type="NCBI Taxonomy" id="7757"/>
    <lineage>
        <taxon>Eukaryota</taxon>
        <taxon>Metazoa</taxon>
        <taxon>Chordata</taxon>
        <taxon>Craniata</taxon>
        <taxon>Vertebrata</taxon>
        <taxon>Cyclostomata</taxon>
        <taxon>Hyperoartia</taxon>
        <taxon>Petromyzontiformes</taxon>
        <taxon>Petromyzontidae</taxon>
        <taxon>Petromyzon</taxon>
    </lineage>
</organism>
<dbReference type="FunFam" id="1.10.510.10:FF:000552">
    <property type="entry name" value="extracellular tyrosine-protein kinase PKDCC isoform X5"/>
    <property type="match status" value="1"/>
</dbReference>
<evidence type="ECO:0000256" key="15">
    <source>
        <dbReference type="ARBA" id="ARBA00022927"/>
    </source>
</evidence>
<keyword evidence="8" id="KW-0808">Transferase</keyword>
<evidence type="ECO:0000256" key="20">
    <source>
        <dbReference type="ARBA" id="ARBA00072258"/>
    </source>
</evidence>
<evidence type="ECO:0000256" key="11">
    <source>
        <dbReference type="ARBA" id="ARBA00022777"/>
    </source>
</evidence>
<evidence type="ECO:0000256" key="2">
    <source>
        <dbReference type="ARBA" id="ARBA00004613"/>
    </source>
</evidence>
<comment type="catalytic activity">
    <reaction evidence="19">
        <text>L-tyrosyl-[protein] + ATP = O-phospho-L-tyrosyl-[protein] + ADP + H(+)</text>
        <dbReference type="Rhea" id="RHEA:10596"/>
        <dbReference type="Rhea" id="RHEA-COMP:10136"/>
        <dbReference type="Rhea" id="RHEA-COMP:20101"/>
        <dbReference type="ChEBI" id="CHEBI:15378"/>
        <dbReference type="ChEBI" id="CHEBI:30616"/>
        <dbReference type="ChEBI" id="CHEBI:46858"/>
        <dbReference type="ChEBI" id="CHEBI:61978"/>
        <dbReference type="ChEBI" id="CHEBI:456216"/>
        <dbReference type="EC" id="2.7.10.2"/>
    </reaction>
    <physiologicalReaction direction="left-to-right" evidence="19">
        <dbReference type="Rhea" id="RHEA:10597"/>
    </physiologicalReaction>
</comment>
<keyword evidence="6" id="KW-0964">Secreted</keyword>
<keyword evidence="15" id="KW-0653">Protein transport</keyword>
<evidence type="ECO:0000256" key="22">
    <source>
        <dbReference type="ARBA" id="ARBA00079014"/>
    </source>
</evidence>
<evidence type="ECO:0000259" key="25">
    <source>
        <dbReference type="PROSITE" id="PS50011"/>
    </source>
</evidence>
<dbReference type="Proteomes" id="UP001318040">
    <property type="component" value="Chromosome 17"/>
</dbReference>
<dbReference type="GO" id="GO:0004715">
    <property type="term" value="F:non-membrane spanning protein tyrosine kinase activity"/>
    <property type="evidence" value="ECO:0007669"/>
    <property type="project" value="UniProtKB-EC"/>
</dbReference>
<keyword evidence="10" id="KW-0547">Nucleotide-binding</keyword>
<dbReference type="KEGG" id="pmrn:116943269"/>
<dbReference type="RefSeq" id="XP_032811876.1">
    <property type="nucleotide sequence ID" value="XM_032955985.1"/>
</dbReference>
<reference evidence="27" key="1">
    <citation type="submission" date="2025-08" db="UniProtKB">
        <authorList>
            <consortium name="RefSeq"/>
        </authorList>
    </citation>
    <scope>IDENTIFICATION</scope>
    <source>
        <tissue evidence="27">Sperm</tissue>
    </source>
</reference>
<evidence type="ECO:0000256" key="5">
    <source>
        <dbReference type="ARBA" id="ARBA00022473"/>
    </source>
</evidence>
<protein>
    <recommendedName>
        <fullName evidence="20">Extracellular tyrosine-protein kinase PKDCC</fullName>
        <ecNumber evidence="3">2.7.10.2</ecNumber>
    </recommendedName>
    <alternativeName>
        <fullName evidence="21">Protein kinase domain-containing protein, cytoplasmic</fullName>
    </alternativeName>
    <alternativeName>
        <fullName evidence="22">Protein kinase-like protein SgK493</fullName>
    </alternativeName>
    <alternativeName>
        <fullName evidence="23">Sugen kinase 493</fullName>
    </alternativeName>
    <alternativeName>
        <fullName evidence="24">Vertebrate lonesome kinase</fullName>
    </alternativeName>
</protein>
<evidence type="ECO:0000256" key="1">
    <source>
        <dbReference type="ARBA" id="ARBA00004555"/>
    </source>
</evidence>
<feature type="domain" description="Protein kinase" evidence="25">
    <location>
        <begin position="184"/>
        <end position="499"/>
    </location>
</feature>
<dbReference type="GO" id="GO:0005576">
    <property type="term" value="C:extracellular region"/>
    <property type="evidence" value="ECO:0007669"/>
    <property type="project" value="UniProtKB-SubCell"/>
</dbReference>
<evidence type="ECO:0000313" key="26">
    <source>
        <dbReference type="Proteomes" id="UP001318040"/>
    </source>
</evidence>
<name>A0AAJ7T7T0_PETMA</name>
<gene>
    <name evidence="27" type="primary">PKDCC</name>
</gene>
<evidence type="ECO:0000256" key="7">
    <source>
        <dbReference type="ARBA" id="ARBA00022553"/>
    </source>
</evidence>
<evidence type="ECO:0000256" key="14">
    <source>
        <dbReference type="ARBA" id="ARBA00022855"/>
    </source>
</evidence>
<evidence type="ECO:0000256" key="19">
    <source>
        <dbReference type="ARBA" id="ARBA00051942"/>
    </source>
</evidence>
<dbReference type="PROSITE" id="PS50011">
    <property type="entry name" value="PROTEIN_KINASE_DOM"/>
    <property type="match status" value="1"/>
</dbReference>
<keyword evidence="17" id="KW-0829">Tyrosine-protein kinase</keyword>
<evidence type="ECO:0000256" key="6">
    <source>
        <dbReference type="ARBA" id="ARBA00022525"/>
    </source>
</evidence>
<evidence type="ECO:0000256" key="4">
    <source>
        <dbReference type="ARBA" id="ARBA00022448"/>
    </source>
</evidence>
<keyword evidence="18" id="KW-0325">Glycoprotein</keyword>
<evidence type="ECO:0000256" key="16">
    <source>
        <dbReference type="ARBA" id="ARBA00023034"/>
    </source>
</evidence>
<evidence type="ECO:0000256" key="18">
    <source>
        <dbReference type="ARBA" id="ARBA00023180"/>
    </source>
</evidence>
<dbReference type="Gene3D" id="1.10.510.10">
    <property type="entry name" value="Transferase(Phosphotransferase) domain 1"/>
    <property type="match status" value="1"/>
</dbReference>
<keyword evidence="4" id="KW-0813">Transport</keyword>
<dbReference type="GO" id="GO:0030154">
    <property type="term" value="P:cell differentiation"/>
    <property type="evidence" value="ECO:0007669"/>
    <property type="project" value="UniProtKB-KW"/>
</dbReference>
<keyword evidence="14" id="KW-0892">Osteogenesis</keyword>
<dbReference type="GO" id="GO:0001503">
    <property type="term" value="P:ossification"/>
    <property type="evidence" value="ECO:0007669"/>
    <property type="project" value="UniProtKB-KW"/>
</dbReference>
<dbReference type="GO" id="GO:0001501">
    <property type="term" value="P:skeletal system development"/>
    <property type="evidence" value="ECO:0007669"/>
    <property type="project" value="TreeGrafter"/>
</dbReference>
<evidence type="ECO:0000256" key="24">
    <source>
        <dbReference type="ARBA" id="ARBA00082327"/>
    </source>
</evidence>
<keyword evidence="13" id="KW-0067">ATP-binding</keyword>
<keyword evidence="26" id="KW-1185">Reference proteome</keyword>
<dbReference type="CTD" id="91461"/>
<dbReference type="PANTHER" id="PTHR46448">
    <property type="entry name" value="PROTEIN KINASE DOMAIN-CONTAINING PROTEIN"/>
    <property type="match status" value="1"/>
</dbReference>
<evidence type="ECO:0000256" key="13">
    <source>
        <dbReference type="ARBA" id="ARBA00022840"/>
    </source>
</evidence>
<evidence type="ECO:0000256" key="12">
    <source>
        <dbReference type="ARBA" id="ARBA00022782"/>
    </source>
</evidence>
<keyword evidence="7" id="KW-0597">Phosphoprotein</keyword>
<evidence type="ECO:0000256" key="10">
    <source>
        <dbReference type="ARBA" id="ARBA00022741"/>
    </source>
</evidence>
<keyword evidence="16" id="KW-0333">Golgi apparatus</keyword>
<sequence>MRHRRRRVAALSALCLSPFLISLLNVFLLLLPGAMEDTDAPRTAKPRHGNVDTIDTMDTGELGMLPPPPGAVEGPPAEGLLRSLARWAGVRALGGAGGGHAELSRLIRARHAEVSRLRALHAGGSPWGGGRVSDRRLMETGGYRHLSRRGGSPLSVATTAAAAATKVGDPEEPRSLGCADLATVSGLQYLGSGYTKAVYKAVLGPPSGSPSGWRGPVALKTVDLGGHDMATCVKEFGDPDGCYRLAAAKLLKEMTILGRLRHPNVVRLYGHCYRESNDVSDSLTAITELGSPLEMIQLLQTSWEERFRICLSLTRLLHYLAHSPLGPVALLDFRPRQFVLRDGELKASDLDDAGAGDPPCRWRGAAAGGGTGGPPPCSLHFPARNFTLPCCPRTRTCAGLNEKRNLYNAYRYFFTYLLPHSAPAGLRSQLNDIVNATGELRVGVDETLSRMESVLHQYQHGTYRSNYSQHLTTGYRELRGVAVSERHDYRCMPSYHPTACLLSVHDAGEAALVCSAHTPCRAFVLTGTLTWTGRQLVFFKTGAADFTSDPDKITYVRE</sequence>
<dbReference type="InterPro" id="IPR000719">
    <property type="entry name" value="Prot_kinase_dom"/>
</dbReference>
<dbReference type="InterPro" id="IPR011009">
    <property type="entry name" value="Kinase-like_dom_sf"/>
</dbReference>
<evidence type="ECO:0000256" key="8">
    <source>
        <dbReference type="ARBA" id="ARBA00022679"/>
    </source>
</evidence>
<dbReference type="PANTHER" id="PTHR46448:SF3">
    <property type="entry name" value="EXTRACELLULAR TYROSINE-PROTEIN KINASE PKDCC"/>
    <property type="match status" value="1"/>
</dbReference>
<keyword evidence="5" id="KW-0217">Developmental protein</keyword>
<evidence type="ECO:0000256" key="23">
    <source>
        <dbReference type="ARBA" id="ARBA00080589"/>
    </source>
</evidence>
<evidence type="ECO:0000256" key="3">
    <source>
        <dbReference type="ARBA" id="ARBA00011903"/>
    </source>
</evidence>
<accession>A0AAJ7T7T0</accession>
<keyword evidence="11 27" id="KW-0418">Kinase</keyword>
<keyword evidence="12" id="KW-0221">Differentiation</keyword>
<proteinExistence type="predicted"/>
<dbReference type="AlphaFoldDB" id="A0AAJ7T7T0"/>
<dbReference type="EC" id="2.7.10.2" evidence="3"/>
<dbReference type="GO" id="GO:0005794">
    <property type="term" value="C:Golgi apparatus"/>
    <property type="evidence" value="ECO:0007669"/>
    <property type="project" value="UniProtKB-SubCell"/>
</dbReference>
<comment type="subcellular location">
    <subcellularLocation>
        <location evidence="1">Golgi apparatus</location>
    </subcellularLocation>
    <subcellularLocation>
        <location evidence="2">Secreted</location>
    </subcellularLocation>
</comment>
<dbReference type="GO" id="GO:0005524">
    <property type="term" value="F:ATP binding"/>
    <property type="evidence" value="ECO:0007669"/>
    <property type="project" value="UniProtKB-KW"/>
</dbReference>